<evidence type="ECO:0000256" key="1">
    <source>
        <dbReference type="SAM" id="MobiDB-lite"/>
    </source>
</evidence>
<dbReference type="Proteomes" id="UP000683360">
    <property type="component" value="Unassembled WGS sequence"/>
</dbReference>
<feature type="compositionally biased region" description="Polar residues" evidence="1">
    <location>
        <begin position="581"/>
        <end position="597"/>
    </location>
</feature>
<dbReference type="EMBL" id="CAJPWZ010002189">
    <property type="protein sequence ID" value="CAG2232788.1"/>
    <property type="molecule type" value="Genomic_DNA"/>
</dbReference>
<accession>A0A8S3TMC3</accession>
<gene>
    <name evidence="2" type="ORF">MEDL_45451</name>
</gene>
<name>A0A8S3TMC3_MYTED</name>
<comment type="caution">
    <text evidence="2">The sequence shown here is derived from an EMBL/GenBank/DDBJ whole genome shotgun (WGS) entry which is preliminary data.</text>
</comment>
<reference evidence="2" key="1">
    <citation type="submission" date="2021-03" db="EMBL/GenBank/DDBJ databases">
        <authorList>
            <person name="Bekaert M."/>
        </authorList>
    </citation>
    <scope>NUCLEOTIDE SEQUENCE</scope>
</reference>
<organism evidence="2 3">
    <name type="scientific">Mytilus edulis</name>
    <name type="common">Blue mussel</name>
    <dbReference type="NCBI Taxonomy" id="6550"/>
    <lineage>
        <taxon>Eukaryota</taxon>
        <taxon>Metazoa</taxon>
        <taxon>Spiralia</taxon>
        <taxon>Lophotrochozoa</taxon>
        <taxon>Mollusca</taxon>
        <taxon>Bivalvia</taxon>
        <taxon>Autobranchia</taxon>
        <taxon>Pteriomorphia</taxon>
        <taxon>Mytilida</taxon>
        <taxon>Mytiloidea</taxon>
        <taxon>Mytilidae</taxon>
        <taxon>Mytilinae</taxon>
        <taxon>Mytilus</taxon>
    </lineage>
</organism>
<sequence length="695" mass="76776">MPVKHLSISSDNGLLCRNKNKNHKQLCIMVCVPINEKKNLSKMTITTQQIFCISTGQCIKQNSDCLIQNEEIIGGCQRDEVFCLETGKCVKVERSCSDGKKIHQCADDEQFCLFSGECVKRDVNCFPATADICPFGTTKCLQTGECNVIEHTFCDQDKISKSIMCLDHEVFCLQKGLCVSNTDISCENDEDAVENQICPEGTTKCLQSGECIDMNSNCNNEQSPSTLMCNDKEVLCLNSGQCRPKEDSCETNNVGTSCPEGTVYCLLSGMCIHLHNNCNDHSKQCSENEIFCLERGYCIEKDALCDSHLSESNDKFFYQCKTNEIFCIHSGHCVPKDMTCDFQPGEGTNHQCIEGELFCLQRGVCVTTEKTCVHNSGTTTSDQCNEGELFCLNEGKCVSKENVCDSPSIGDHSSHQCKEDEMFCLHREQCVPKLPECNQELDDDQVTICPTGKIKCLQTGKCVSICHDDLIDSSNAGPCPNDHVKCLLTGVCVKLTEQPSICEDINTSTRSCPRDQIMCLQTGKCVPTPKICDTNANSIVSNKCHDGDIMCLQSGKCVSATSGCKDVIEDAKTSTSEHSRLSTTESSDFTATGDTQPTNYEVSVTQENNSSMSGWNATHSEITSLETTTWTMTTTDSVLPITDVYHKLLPEPLFLYEDYLFIVNDTLGEYGIESEMKINCSDNVKLQNSTGMFKT</sequence>
<keyword evidence="3" id="KW-1185">Reference proteome</keyword>
<dbReference type="OrthoDB" id="6124878at2759"/>
<evidence type="ECO:0000313" key="2">
    <source>
        <dbReference type="EMBL" id="CAG2232788.1"/>
    </source>
</evidence>
<proteinExistence type="predicted"/>
<evidence type="ECO:0000313" key="3">
    <source>
        <dbReference type="Proteomes" id="UP000683360"/>
    </source>
</evidence>
<feature type="region of interest" description="Disordered" evidence="1">
    <location>
        <begin position="575"/>
        <end position="597"/>
    </location>
</feature>
<dbReference type="AlphaFoldDB" id="A0A8S3TMC3"/>
<protein>
    <submittedName>
        <fullName evidence="2">Uncharacterized protein</fullName>
    </submittedName>
</protein>